<dbReference type="EMBL" id="FMHV01000002">
    <property type="protein sequence ID" value="SCL34323.1"/>
    <property type="molecule type" value="Genomic_DNA"/>
</dbReference>
<organism evidence="6 7">
    <name type="scientific">Micromonospora rhizosphaerae</name>
    <dbReference type="NCBI Taxonomy" id="568872"/>
    <lineage>
        <taxon>Bacteria</taxon>
        <taxon>Bacillati</taxon>
        <taxon>Actinomycetota</taxon>
        <taxon>Actinomycetes</taxon>
        <taxon>Micromonosporales</taxon>
        <taxon>Micromonosporaceae</taxon>
        <taxon>Micromonospora</taxon>
    </lineage>
</organism>
<sequence>MAEMPMNAQGLTRRGLLRRGGLLAALAVSAPTLLAACGDGGKSAAVPAVGDKVGGALNYLSWEGYDLTGSKKMMAWQGAKSVKVNPTYISTSDDILAKIKSGSSVGYDLITYYQAYGPLYSKKPLEIIEPLDLAHIPNAAKLFPFFREGDAAARFWNIDGKQWGIPMFWSATTLDYRTDRMPKPESWLDLLKPEFKGKIGWVPDATAAFTLGGRILGFDVPNYTQDQFKQIVDLLRRFRGQIKGFAPSFGDLTNQLVSGEVIASFAGWSTVGLWAGDKGAKVESIIPKEGTYTSCDAWAVPKTTRNRDTAYAWVNQALSPEVQAEAAVALGTAVTSPEAVKLLPAKQQKLYPYDNLEEFFTKAPVFGFPDKGRSGIVQHEEWLSEWSNIQGGA</sequence>
<accession>A0A1C6SYI6</accession>
<dbReference type="Pfam" id="PF13416">
    <property type="entry name" value="SBP_bac_8"/>
    <property type="match status" value="1"/>
</dbReference>
<dbReference type="OrthoDB" id="366726at2"/>
<dbReference type="SUPFAM" id="SSF53850">
    <property type="entry name" value="Periplasmic binding protein-like II"/>
    <property type="match status" value="1"/>
</dbReference>
<feature type="chain" id="PRO_5038966064" evidence="5">
    <location>
        <begin position="36"/>
        <end position="393"/>
    </location>
</feature>
<dbReference type="InterPro" id="IPR006059">
    <property type="entry name" value="SBP"/>
</dbReference>
<protein>
    <submittedName>
        <fullName evidence="6">Spermidine/putrescine transport system substrate-binding protein</fullName>
    </submittedName>
</protein>
<evidence type="ECO:0000256" key="3">
    <source>
        <dbReference type="ARBA" id="ARBA00022729"/>
    </source>
</evidence>
<evidence type="ECO:0000256" key="5">
    <source>
        <dbReference type="SAM" id="SignalP"/>
    </source>
</evidence>
<dbReference type="GO" id="GO:0042597">
    <property type="term" value="C:periplasmic space"/>
    <property type="evidence" value="ECO:0007669"/>
    <property type="project" value="UniProtKB-SubCell"/>
</dbReference>
<name>A0A1C6SYI6_9ACTN</name>
<dbReference type="STRING" id="568872.GA0070624_4960"/>
<dbReference type="Proteomes" id="UP000199413">
    <property type="component" value="Unassembled WGS sequence"/>
</dbReference>
<feature type="signal peptide" evidence="5">
    <location>
        <begin position="1"/>
        <end position="35"/>
    </location>
</feature>
<evidence type="ECO:0000313" key="6">
    <source>
        <dbReference type="EMBL" id="SCL34323.1"/>
    </source>
</evidence>
<dbReference type="PRINTS" id="PR00909">
    <property type="entry name" value="SPERMDNBNDNG"/>
</dbReference>
<keyword evidence="7" id="KW-1185">Reference proteome</keyword>
<gene>
    <name evidence="6" type="ORF">GA0070624_4960</name>
</gene>
<keyword evidence="4" id="KW-0574">Periplasm</keyword>
<evidence type="ECO:0000256" key="2">
    <source>
        <dbReference type="ARBA" id="ARBA00022448"/>
    </source>
</evidence>
<dbReference type="PANTHER" id="PTHR30222:SF17">
    <property type="entry name" value="SPERMIDINE_PUTRESCINE-BINDING PERIPLASMIC PROTEIN"/>
    <property type="match status" value="1"/>
</dbReference>
<dbReference type="PROSITE" id="PS51318">
    <property type="entry name" value="TAT"/>
    <property type="match status" value="1"/>
</dbReference>
<evidence type="ECO:0000256" key="1">
    <source>
        <dbReference type="ARBA" id="ARBA00004418"/>
    </source>
</evidence>
<dbReference type="RefSeq" id="WP_091345073.1">
    <property type="nucleotide sequence ID" value="NZ_FMHV01000002.1"/>
</dbReference>
<dbReference type="GO" id="GO:0019808">
    <property type="term" value="F:polyamine binding"/>
    <property type="evidence" value="ECO:0007669"/>
    <property type="project" value="InterPro"/>
</dbReference>
<keyword evidence="2" id="KW-0813">Transport</keyword>
<evidence type="ECO:0000256" key="4">
    <source>
        <dbReference type="ARBA" id="ARBA00022764"/>
    </source>
</evidence>
<dbReference type="Gene3D" id="3.40.190.10">
    <property type="entry name" value="Periplasmic binding protein-like II"/>
    <property type="match status" value="2"/>
</dbReference>
<dbReference type="AlphaFoldDB" id="A0A1C6SYI6"/>
<dbReference type="InterPro" id="IPR006311">
    <property type="entry name" value="TAT_signal"/>
</dbReference>
<keyword evidence="3 5" id="KW-0732">Signal</keyword>
<comment type="subcellular location">
    <subcellularLocation>
        <location evidence="1">Periplasm</location>
    </subcellularLocation>
</comment>
<dbReference type="InterPro" id="IPR001188">
    <property type="entry name" value="Sperm_putr-bd"/>
</dbReference>
<proteinExistence type="predicted"/>
<reference evidence="7" key="1">
    <citation type="submission" date="2016-06" db="EMBL/GenBank/DDBJ databases">
        <authorList>
            <person name="Varghese N."/>
            <person name="Submissions Spin"/>
        </authorList>
    </citation>
    <scope>NUCLEOTIDE SEQUENCE [LARGE SCALE GENOMIC DNA]</scope>
    <source>
        <strain evidence="7">DSM 45431</strain>
    </source>
</reference>
<evidence type="ECO:0000313" key="7">
    <source>
        <dbReference type="Proteomes" id="UP000199413"/>
    </source>
</evidence>
<dbReference type="PANTHER" id="PTHR30222">
    <property type="entry name" value="SPERMIDINE/PUTRESCINE-BINDING PERIPLASMIC PROTEIN"/>
    <property type="match status" value="1"/>
</dbReference>
<dbReference type="GO" id="GO:0015846">
    <property type="term" value="P:polyamine transport"/>
    <property type="evidence" value="ECO:0007669"/>
    <property type="project" value="InterPro"/>
</dbReference>